<feature type="transmembrane region" description="Helical" evidence="3">
    <location>
        <begin position="92"/>
        <end position="110"/>
    </location>
</feature>
<dbReference type="Proteomes" id="UP000546324">
    <property type="component" value="Unassembled WGS sequence"/>
</dbReference>
<proteinExistence type="predicted"/>
<keyword evidence="1" id="KW-0620">Polyamine biosynthesis</keyword>
<dbReference type="InterPro" id="IPR029063">
    <property type="entry name" value="SAM-dependent_MTases_sf"/>
</dbReference>
<dbReference type="NCBIfam" id="NF037959">
    <property type="entry name" value="MFS_SpdSyn"/>
    <property type="match status" value="1"/>
</dbReference>
<dbReference type="PANTHER" id="PTHR43317">
    <property type="entry name" value="THERMOSPERMINE SYNTHASE ACAULIS5"/>
    <property type="match status" value="1"/>
</dbReference>
<evidence type="ECO:0000256" key="3">
    <source>
        <dbReference type="SAM" id="Phobius"/>
    </source>
</evidence>
<feature type="region of interest" description="Disordered" evidence="2">
    <location>
        <begin position="222"/>
        <end position="247"/>
    </location>
</feature>
<dbReference type="Gene3D" id="3.40.50.150">
    <property type="entry name" value="Vaccinia Virus protein VP39"/>
    <property type="match status" value="1"/>
</dbReference>
<feature type="transmembrane region" description="Helical" evidence="3">
    <location>
        <begin position="122"/>
        <end position="143"/>
    </location>
</feature>
<gene>
    <name evidence="4" type="ORF">BKA00_006691</name>
</gene>
<evidence type="ECO:0000313" key="4">
    <source>
        <dbReference type="EMBL" id="MBB6399777.1"/>
    </source>
</evidence>
<reference evidence="4 5" key="1">
    <citation type="submission" date="2020-08" db="EMBL/GenBank/DDBJ databases">
        <title>Sequencing the genomes of 1000 actinobacteria strains.</title>
        <authorList>
            <person name="Klenk H.-P."/>
        </authorList>
    </citation>
    <scope>NUCLEOTIDE SEQUENCE [LARGE SCALE GENOMIC DNA]</scope>
    <source>
        <strain evidence="4 5">DSM 43675</strain>
    </source>
</reference>
<protein>
    <submittedName>
        <fullName evidence="4">Spermidine synthase</fullName>
    </submittedName>
</protein>
<feature type="transmembrane region" description="Helical" evidence="3">
    <location>
        <begin position="258"/>
        <end position="278"/>
    </location>
</feature>
<feature type="transmembrane region" description="Helical" evidence="3">
    <location>
        <begin position="310"/>
        <end position="329"/>
    </location>
</feature>
<dbReference type="RefSeq" id="WP_185031842.1">
    <property type="nucleotide sequence ID" value="NZ_JACHMQ010000001.1"/>
</dbReference>
<comment type="caution">
    <text evidence="4">The sequence shown here is derived from an EMBL/GenBank/DDBJ whole genome shotgun (WGS) entry which is preliminary data.</text>
</comment>
<feature type="transmembrane region" description="Helical" evidence="3">
    <location>
        <begin position="335"/>
        <end position="359"/>
    </location>
</feature>
<dbReference type="SUPFAM" id="SSF53335">
    <property type="entry name" value="S-adenosyl-L-methionine-dependent methyltransferases"/>
    <property type="match status" value="1"/>
</dbReference>
<organism evidence="4 5">
    <name type="scientific">Actinomadura coerulea</name>
    <dbReference type="NCBI Taxonomy" id="46159"/>
    <lineage>
        <taxon>Bacteria</taxon>
        <taxon>Bacillati</taxon>
        <taxon>Actinomycetota</taxon>
        <taxon>Actinomycetes</taxon>
        <taxon>Streptosporangiales</taxon>
        <taxon>Thermomonosporaceae</taxon>
        <taxon>Actinomadura</taxon>
    </lineage>
</organism>
<evidence type="ECO:0000256" key="1">
    <source>
        <dbReference type="ARBA" id="ARBA00023115"/>
    </source>
</evidence>
<feature type="transmembrane region" description="Helical" evidence="3">
    <location>
        <begin position="439"/>
        <end position="464"/>
    </location>
</feature>
<name>A0A7X0G5J0_9ACTN</name>
<dbReference type="CDD" id="cd02440">
    <property type="entry name" value="AdoMet_MTases"/>
    <property type="match status" value="1"/>
</dbReference>
<dbReference type="PANTHER" id="PTHR43317:SF1">
    <property type="entry name" value="THERMOSPERMINE SYNTHASE ACAULIS5"/>
    <property type="match status" value="1"/>
</dbReference>
<evidence type="ECO:0000313" key="5">
    <source>
        <dbReference type="Proteomes" id="UP000546324"/>
    </source>
</evidence>
<dbReference type="EMBL" id="JACHMQ010000001">
    <property type="protein sequence ID" value="MBB6399777.1"/>
    <property type="molecule type" value="Genomic_DNA"/>
</dbReference>
<keyword evidence="5" id="KW-1185">Reference proteome</keyword>
<feature type="transmembrane region" description="Helical" evidence="3">
    <location>
        <begin position="164"/>
        <end position="185"/>
    </location>
</feature>
<keyword evidence="3" id="KW-1133">Transmembrane helix</keyword>
<feature type="transmembrane region" description="Helical" evidence="3">
    <location>
        <begin position="197"/>
        <end position="216"/>
    </location>
</feature>
<accession>A0A7X0G5J0</accession>
<evidence type="ECO:0000256" key="2">
    <source>
        <dbReference type="SAM" id="MobiDB-lite"/>
    </source>
</evidence>
<dbReference type="GO" id="GO:0006596">
    <property type="term" value="P:polyamine biosynthetic process"/>
    <property type="evidence" value="ECO:0007669"/>
    <property type="project" value="UniProtKB-KW"/>
</dbReference>
<keyword evidence="3" id="KW-0472">Membrane</keyword>
<feature type="transmembrane region" description="Helical" evidence="3">
    <location>
        <begin position="470"/>
        <end position="486"/>
    </location>
</feature>
<sequence>MSVVVESPSRSDRAARSGRWRSTALVGIYTLASLVGAGLLFVVQPMVTKMILPAYGGSPMVWNTAVLFFQGALLLGYGYAHFAQRLGAGKQPILHAVLILLPLPLLPIAAPEWVGAPASAPPALWLLLVLTVMVGAPFTAVAATSPLIQRWYSWSDLPRSGDPYFLYAAGNTGSLLALLSYPLFIEPAAEVRGQATWWAIGYGVFVTLMAACAVVVRRAARPGADDAPEPGPAEETTAQDARKDTGEERIDWRRRGRWLFLAFVPSSLMLGVTAHMSTDIAPVPLMWVIPLALYLVTFIVAFALRTHRRLPAAVVVSAVAAVVLPWTLIRGGIGYAPAAIALDLALLAVAGLTCHGLLAADRPAPRRLTEFFFVTSVGGALGGLFNGIAAPLVFNWTAELPVVVASLGLLPLAARWPARRIPGPALTRWAFLVTAPPAALLLCFMHTPTLRCAGFALAAAWILLIARRPRVLAAVAVLAVLVPFTVKQAHNTDRERTFFGQYQVRLTDERATFVHGTTVHGFQLRAPGQRMTPVSYYARRGPIGDVFAAYGARPPSGRVAVVGLGAGGLAAYGRAGQQMDFFEIDPAVVRIARDPRYFTYLRDCGCRARTIVGDGRLELQRAPDHSYGMILLDAFSSDAVPTHLLTRQAIGLYARKLAVGGVLVFNVSNRNLELAPMLGATGRAAGLATLTASDTAPKGDRLSFSSEWVAMARSADDLRPLAVRSARWHQIRGGGPVWTDAHSALFELLKMNRR</sequence>
<feature type="transmembrane region" description="Helical" evidence="3">
    <location>
        <begin position="61"/>
        <end position="80"/>
    </location>
</feature>
<feature type="transmembrane region" description="Helical" evidence="3">
    <location>
        <begin position="284"/>
        <end position="303"/>
    </location>
</feature>
<feature type="transmembrane region" description="Helical" evidence="3">
    <location>
        <begin position="371"/>
        <end position="394"/>
    </location>
</feature>
<keyword evidence="3" id="KW-0812">Transmembrane</keyword>
<dbReference type="AlphaFoldDB" id="A0A7X0G5J0"/>
<feature type="transmembrane region" description="Helical" evidence="3">
    <location>
        <begin position="20"/>
        <end position="41"/>
    </location>
</feature>